<dbReference type="RefSeq" id="WP_181868681.1">
    <property type="nucleotide sequence ID" value="NZ_JACEQY010000156.1"/>
</dbReference>
<keyword evidence="4" id="KW-1185">Reference proteome</keyword>
<comment type="caution">
    <text evidence="3">The sequence shown here is derived from an EMBL/GenBank/DDBJ whole genome shotgun (WGS) entry which is preliminary data.</text>
</comment>
<dbReference type="GO" id="GO:0006313">
    <property type="term" value="P:DNA transposition"/>
    <property type="evidence" value="ECO:0007669"/>
    <property type="project" value="InterPro"/>
</dbReference>
<dbReference type="InterPro" id="IPR025161">
    <property type="entry name" value="IS402-like_dom"/>
</dbReference>
<dbReference type="Pfam" id="PF01609">
    <property type="entry name" value="DDE_Tnp_1"/>
    <property type="match status" value="1"/>
</dbReference>
<dbReference type="GO" id="GO:0003677">
    <property type="term" value="F:DNA binding"/>
    <property type="evidence" value="ECO:0007669"/>
    <property type="project" value="InterPro"/>
</dbReference>
<evidence type="ECO:0000313" key="3">
    <source>
        <dbReference type="EMBL" id="MBA4867367.1"/>
    </source>
</evidence>
<sequence>MSERQSYSTDLSDERWALIAPVITAWKARHRSVSGHEGRYEMREIVNALLYQSRTGCQWELLPHDFPPPGAVKYYFYAWRDDGTDQAIHDLLRWQVRERRGRLADPSLVVLDTQSLHAAGVPAVTTGRDANKKVPGRKRGLAVDVLGLVIAVVVLAACVHDNAAGIALLDKVVAGTGPGAVKKALVDQGFKAAVADHGQKVGIEVEVVQRNPGDVGFVPQPKRWVVEQANGVMMSHRRLVRDYEHRPASAESRVYWAMSDRMARTLTDTSAPTWRGT</sequence>
<dbReference type="GO" id="GO:0004803">
    <property type="term" value="F:transposase activity"/>
    <property type="evidence" value="ECO:0007669"/>
    <property type="project" value="InterPro"/>
</dbReference>
<evidence type="ECO:0000259" key="2">
    <source>
        <dbReference type="Pfam" id="PF13340"/>
    </source>
</evidence>
<name>A0A7W2D9Z8_9ACTN</name>
<organism evidence="3 4">
    <name type="scientific">Streptomyces himalayensis subsp. aureolus</name>
    <dbReference type="NCBI Taxonomy" id="2758039"/>
    <lineage>
        <taxon>Bacteria</taxon>
        <taxon>Bacillati</taxon>
        <taxon>Actinomycetota</taxon>
        <taxon>Actinomycetes</taxon>
        <taxon>Kitasatosporales</taxon>
        <taxon>Streptomycetaceae</taxon>
        <taxon>Streptomyces</taxon>
        <taxon>Streptomyces himalayensis</taxon>
    </lineage>
</organism>
<evidence type="ECO:0000259" key="1">
    <source>
        <dbReference type="Pfam" id="PF01609"/>
    </source>
</evidence>
<dbReference type="PANTHER" id="PTHR30007">
    <property type="entry name" value="PHP DOMAIN PROTEIN"/>
    <property type="match status" value="1"/>
</dbReference>
<dbReference type="InterPro" id="IPR002559">
    <property type="entry name" value="Transposase_11"/>
</dbReference>
<reference evidence="3 4" key="1">
    <citation type="submission" date="2020-07" db="EMBL/GenBank/DDBJ databases">
        <title>Streptomyces isolated from Indian soil.</title>
        <authorList>
            <person name="Mandal S."/>
            <person name="Maiti P.K."/>
        </authorList>
    </citation>
    <scope>NUCLEOTIDE SEQUENCE [LARGE SCALE GENOMIC DNA]</scope>
    <source>
        <strain evidence="3 4">PSKA54</strain>
    </source>
</reference>
<feature type="domain" description="Insertion element IS402-like" evidence="2">
    <location>
        <begin position="11"/>
        <end position="89"/>
    </location>
</feature>
<dbReference type="EMBL" id="JACEQY010000156">
    <property type="protein sequence ID" value="MBA4867367.1"/>
    <property type="molecule type" value="Genomic_DNA"/>
</dbReference>
<dbReference type="Pfam" id="PF13340">
    <property type="entry name" value="DUF4096"/>
    <property type="match status" value="1"/>
</dbReference>
<dbReference type="Proteomes" id="UP000586976">
    <property type="component" value="Unassembled WGS sequence"/>
</dbReference>
<dbReference type="NCBIfam" id="NF033580">
    <property type="entry name" value="transpos_IS5_3"/>
    <property type="match status" value="1"/>
</dbReference>
<gene>
    <name evidence="3" type="ORF">H1V43_40130</name>
</gene>
<feature type="domain" description="Transposase IS4-like" evidence="1">
    <location>
        <begin position="105"/>
        <end position="254"/>
    </location>
</feature>
<accession>A0A7W2D9Z8</accession>
<dbReference type="AlphaFoldDB" id="A0A7W2D9Z8"/>
<evidence type="ECO:0000313" key="4">
    <source>
        <dbReference type="Proteomes" id="UP000586976"/>
    </source>
</evidence>
<dbReference type="PANTHER" id="PTHR30007:SF0">
    <property type="entry name" value="TRANSPOSASE"/>
    <property type="match status" value="1"/>
</dbReference>
<proteinExistence type="predicted"/>
<protein>
    <submittedName>
        <fullName evidence="3">IS5 family transposase</fullName>
    </submittedName>
</protein>